<dbReference type="PANTHER" id="PTHR43514">
    <property type="entry name" value="ABC TRANSPORTER I FAMILY MEMBER 10"/>
    <property type="match status" value="1"/>
</dbReference>
<evidence type="ECO:0000313" key="13">
    <source>
        <dbReference type="Proteomes" id="UP000229897"/>
    </source>
</evidence>
<evidence type="ECO:0000256" key="9">
    <source>
        <dbReference type="PROSITE-ProRule" id="PRU01213"/>
    </source>
</evidence>
<dbReference type="OrthoDB" id="5298774at2"/>
<name>A0A2D2DNL4_9BURK</name>
<dbReference type="GO" id="GO:0005524">
    <property type="term" value="F:ATP binding"/>
    <property type="evidence" value="ECO:0007669"/>
    <property type="project" value="UniProtKB-KW"/>
</dbReference>
<dbReference type="Proteomes" id="UP000229897">
    <property type="component" value="Chromosome"/>
</dbReference>
<keyword evidence="4" id="KW-0997">Cell inner membrane</keyword>
<accession>A0A2D2DNL4</accession>
<evidence type="ECO:0000256" key="5">
    <source>
        <dbReference type="ARBA" id="ARBA00022741"/>
    </source>
</evidence>
<gene>
    <name evidence="12" type="primary">modC</name>
    <name evidence="12" type="ORF">CR152_20190</name>
</gene>
<evidence type="ECO:0000313" key="12">
    <source>
        <dbReference type="EMBL" id="ATQ76576.1"/>
    </source>
</evidence>
<dbReference type="EMBL" id="CP024608">
    <property type="protein sequence ID" value="ATQ76576.1"/>
    <property type="molecule type" value="Genomic_DNA"/>
</dbReference>
<evidence type="ECO:0000256" key="8">
    <source>
        <dbReference type="ARBA" id="ARBA00023136"/>
    </source>
</evidence>
<dbReference type="GO" id="GO:0140359">
    <property type="term" value="F:ABC-type transporter activity"/>
    <property type="evidence" value="ECO:0007669"/>
    <property type="project" value="InterPro"/>
</dbReference>
<keyword evidence="6 12" id="KW-0067">ATP-binding</keyword>
<dbReference type="InterPro" id="IPR003593">
    <property type="entry name" value="AAA+_ATPase"/>
</dbReference>
<proteinExistence type="predicted"/>
<dbReference type="SMART" id="SM00382">
    <property type="entry name" value="AAA"/>
    <property type="match status" value="1"/>
</dbReference>
<dbReference type="Pfam" id="PF00005">
    <property type="entry name" value="ABC_tran"/>
    <property type="match status" value="1"/>
</dbReference>
<dbReference type="PANTHER" id="PTHR43514:SF10">
    <property type="entry name" value="MOLYBDENUM IMPORT ATP-BINDING PROTEIN MODC 2"/>
    <property type="match status" value="1"/>
</dbReference>
<dbReference type="RefSeq" id="WP_099877723.1">
    <property type="nucleotide sequence ID" value="NZ_CP024608.1"/>
</dbReference>
<dbReference type="NCBIfam" id="TIGR02142">
    <property type="entry name" value="modC_ABC"/>
    <property type="match status" value="1"/>
</dbReference>
<dbReference type="GO" id="GO:0015098">
    <property type="term" value="F:molybdate ion transmembrane transporter activity"/>
    <property type="evidence" value="ECO:0007669"/>
    <property type="project" value="InterPro"/>
</dbReference>
<dbReference type="GO" id="GO:0016020">
    <property type="term" value="C:membrane"/>
    <property type="evidence" value="ECO:0007669"/>
    <property type="project" value="InterPro"/>
</dbReference>
<dbReference type="InterPro" id="IPR050334">
    <property type="entry name" value="Molybdenum_import_ModC"/>
</dbReference>
<dbReference type="InterPro" id="IPR008995">
    <property type="entry name" value="Mo/tungstate-bd_C_term_dom"/>
</dbReference>
<protein>
    <submittedName>
        <fullName evidence="12">Molybdenum ABC transporter ATP-binding protein</fullName>
    </submittedName>
</protein>
<dbReference type="InterPro" id="IPR027417">
    <property type="entry name" value="P-loop_NTPase"/>
</dbReference>
<evidence type="ECO:0000256" key="7">
    <source>
        <dbReference type="ARBA" id="ARBA00022967"/>
    </source>
</evidence>
<dbReference type="InterPro" id="IPR005116">
    <property type="entry name" value="Transp-assoc_OB_typ1"/>
</dbReference>
<dbReference type="InterPro" id="IPR004606">
    <property type="entry name" value="Mop_domain"/>
</dbReference>
<dbReference type="PROSITE" id="PS00211">
    <property type="entry name" value="ABC_TRANSPORTER_1"/>
    <property type="match status" value="1"/>
</dbReference>
<dbReference type="PROSITE" id="PS50893">
    <property type="entry name" value="ABC_TRANSPORTER_2"/>
    <property type="match status" value="1"/>
</dbReference>
<evidence type="ECO:0000256" key="6">
    <source>
        <dbReference type="ARBA" id="ARBA00022840"/>
    </source>
</evidence>
<keyword evidence="3 9" id="KW-0500">Molybdenum</keyword>
<organism evidence="12 13">
    <name type="scientific">Massilia violaceinigra</name>
    <dbReference type="NCBI Taxonomy" id="2045208"/>
    <lineage>
        <taxon>Bacteria</taxon>
        <taxon>Pseudomonadati</taxon>
        <taxon>Pseudomonadota</taxon>
        <taxon>Betaproteobacteria</taxon>
        <taxon>Burkholderiales</taxon>
        <taxon>Oxalobacteraceae</taxon>
        <taxon>Telluria group</taxon>
        <taxon>Massilia</taxon>
    </lineage>
</organism>
<evidence type="ECO:0000259" key="10">
    <source>
        <dbReference type="PROSITE" id="PS50893"/>
    </source>
</evidence>
<feature type="domain" description="Mop" evidence="11">
    <location>
        <begin position="297"/>
        <end position="364"/>
    </location>
</feature>
<reference evidence="12" key="1">
    <citation type="submission" date="2017-10" db="EMBL/GenBank/DDBJ databases">
        <title>Massilia psychrophilum sp. nov., a novel purple-pigmented bacterium isolated from Tianshan glacier, Xinjiang Municipality, China.</title>
        <authorList>
            <person name="Wang H."/>
        </authorList>
    </citation>
    <scope>NUCLEOTIDE SEQUENCE [LARGE SCALE GENOMIC DNA]</scope>
    <source>
        <strain evidence="12">B2</strain>
    </source>
</reference>
<keyword evidence="2" id="KW-1003">Cell membrane</keyword>
<keyword evidence="13" id="KW-1185">Reference proteome</keyword>
<feature type="domain" description="ABC transporter" evidence="10">
    <location>
        <begin position="1"/>
        <end position="238"/>
    </location>
</feature>
<evidence type="ECO:0000256" key="3">
    <source>
        <dbReference type="ARBA" id="ARBA00022505"/>
    </source>
</evidence>
<sequence length="364" mass="38757">MTAASTIRMRFDIRRSGFAMQVQLDLPGRGVSALFGHSGSGKTTLLRAIAGLERHAGGYLEVNGQLWQDDAAGVFVPTHQRALGYVFQEASLFAHLSVQGNLDFARQRARAAGGDKVMAHAVALLGIGHLLERRPDGLSGGERQRVAIARAMLTAPQLLLMDEPLASLDGRRKDEVLPYLERVQAELAIPMLYVSHSTREVARLADHIVLLDGGRVVASGPVADTLVRPEVTRAMQDDAGALVDAVVESVDAVYGLLCLRAAGGAMYIAHTALAPGTRLRLRVLARDVSVTLLAQAGSSILNQLRATVVQMTPGNDPAHVMVLLDAGGTQLLARITRRSRDQLGLEVGMPVWAQVKAAALLSGG</sequence>
<dbReference type="Pfam" id="PF03459">
    <property type="entry name" value="TOBE"/>
    <property type="match status" value="1"/>
</dbReference>
<keyword evidence="5" id="KW-0547">Nucleotide-binding</keyword>
<dbReference type="InterPro" id="IPR003439">
    <property type="entry name" value="ABC_transporter-like_ATP-bd"/>
</dbReference>
<dbReference type="Gene3D" id="3.40.50.300">
    <property type="entry name" value="P-loop containing nucleotide triphosphate hydrolases"/>
    <property type="match status" value="1"/>
</dbReference>
<keyword evidence="8" id="KW-0472">Membrane</keyword>
<evidence type="ECO:0000259" key="11">
    <source>
        <dbReference type="PROSITE" id="PS51866"/>
    </source>
</evidence>
<keyword evidence="1" id="KW-0813">Transport</keyword>
<evidence type="ECO:0000256" key="2">
    <source>
        <dbReference type="ARBA" id="ARBA00022475"/>
    </source>
</evidence>
<dbReference type="SUPFAM" id="SSF52540">
    <property type="entry name" value="P-loop containing nucleoside triphosphate hydrolases"/>
    <property type="match status" value="1"/>
</dbReference>
<dbReference type="GO" id="GO:0016887">
    <property type="term" value="F:ATP hydrolysis activity"/>
    <property type="evidence" value="ECO:0007669"/>
    <property type="project" value="InterPro"/>
</dbReference>
<evidence type="ECO:0000256" key="1">
    <source>
        <dbReference type="ARBA" id="ARBA00022448"/>
    </source>
</evidence>
<dbReference type="Gene3D" id="2.40.50.100">
    <property type="match status" value="1"/>
</dbReference>
<keyword evidence="7" id="KW-1278">Translocase</keyword>
<dbReference type="InterPro" id="IPR017871">
    <property type="entry name" value="ABC_transporter-like_CS"/>
</dbReference>
<dbReference type="InterPro" id="IPR011868">
    <property type="entry name" value="ModC_ABC_ATP-bd"/>
</dbReference>
<evidence type="ECO:0000256" key="4">
    <source>
        <dbReference type="ARBA" id="ARBA00022519"/>
    </source>
</evidence>
<dbReference type="KEGG" id="mass:CR152_20190"/>
<dbReference type="SUPFAM" id="SSF50331">
    <property type="entry name" value="MOP-like"/>
    <property type="match status" value="1"/>
</dbReference>
<dbReference type="PROSITE" id="PS51866">
    <property type="entry name" value="MOP"/>
    <property type="match status" value="1"/>
</dbReference>
<dbReference type="AlphaFoldDB" id="A0A2D2DNL4"/>